<keyword evidence="3" id="KW-1185">Reference proteome</keyword>
<accession>A0AA38SIQ5</accession>
<dbReference type="Proteomes" id="UP001172457">
    <property type="component" value="Chromosome 8"/>
</dbReference>
<organism evidence="2 3">
    <name type="scientific">Centaurea solstitialis</name>
    <name type="common">yellow star-thistle</name>
    <dbReference type="NCBI Taxonomy" id="347529"/>
    <lineage>
        <taxon>Eukaryota</taxon>
        <taxon>Viridiplantae</taxon>
        <taxon>Streptophyta</taxon>
        <taxon>Embryophyta</taxon>
        <taxon>Tracheophyta</taxon>
        <taxon>Spermatophyta</taxon>
        <taxon>Magnoliopsida</taxon>
        <taxon>eudicotyledons</taxon>
        <taxon>Gunneridae</taxon>
        <taxon>Pentapetalae</taxon>
        <taxon>asterids</taxon>
        <taxon>campanulids</taxon>
        <taxon>Asterales</taxon>
        <taxon>Asteraceae</taxon>
        <taxon>Carduoideae</taxon>
        <taxon>Cardueae</taxon>
        <taxon>Centaureinae</taxon>
        <taxon>Centaurea</taxon>
    </lineage>
</organism>
<sequence length="103" mass="11399">MARLSLDLYKAFKSSHNGQEGRNGLTKMLPAEQTQLDASNHSKRHKILDKVALDASSSATPFNDVSDKQSNQNPSPMKASKRVVPAHRRSKVRGVLLQDTEDD</sequence>
<evidence type="ECO:0000256" key="1">
    <source>
        <dbReference type="SAM" id="MobiDB-lite"/>
    </source>
</evidence>
<feature type="region of interest" description="Disordered" evidence="1">
    <location>
        <begin position="56"/>
        <end position="103"/>
    </location>
</feature>
<dbReference type="PANTHER" id="PTHR35770">
    <property type="entry name" value="U2 SMALL NUCLEAR RIBONUCLEOPROTEIN AUXILIARY FACTOR-LIKE PROTEIN"/>
    <property type="match status" value="1"/>
</dbReference>
<protein>
    <submittedName>
        <fullName evidence="2">Uncharacterized protein</fullName>
    </submittedName>
</protein>
<evidence type="ECO:0000313" key="3">
    <source>
        <dbReference type="Proteomes" id="UP001172457"/>
    </source>
</evidence>
<name>A0AA38SIQ5_9ASTR</name>
<feature type="compositionally biased region" description="Basic residues" evidence="1">
    <location>
        <begin position="79"/>
        <end position="92"/>
    </location>
</feature>
<feature type="compositionally biased region" description="Polar residues" evidence="1">
    <location>
        <begin position="56"/>
        <end position="75"/>
    </location>
</feature>
<dbReference type="AlphaFoldDB" id="A0AA38SIQ5"/>
<proteinExistence type="predicted"/>
<evidence type="ECO:0000313" key="2">
    <source>
        <dbReference type="EMBL" id="KAJ9536905.1"/>
    </source>
</evidence>
<dbReference type="EMBL" id="JARYMX010000008">
    <property type="protein sequence ID" value="KAJ9536905.1"/>
    <property type="molecule type" value="Genomic_DNA"/>
</dbReference>
<gene>
    <name evidence="2" type="ORF">OSB04_029638</name>
</gene>
<comment type="caution">
    <text evidence="2">The sequence shown here is derived from an EMBL/GenBank/DDBJ whole genome shotgun (WGS) entry which is preliminary data.</text>
</comment>
<reference evidence="2" key="1">
    <citation type="submission" date="2023-03" db="EMBL/GenBank/DDBJ databases">
        <title>Chromosome-scale reference genome and RAD-based genetic map of yellow starthistle (Centaurea solstitialis) reveal putative structural variation and QTLs associated with invader traits.</title>
        <authorList>
            <person name="Reatini B."/>
            <person name="Cang F.A."/>
            <person name="Jiang Q."/>
            <person name="Mckibben M.T.W."/>
            <person name="Barker M.S."/>
            <person name="Rieseberg L.H."/>
            <person name="Dlugosch K.M."/>
        </authorList>
    </citation>
    <scope>NUCLEOTIDE SEQUENCE</scope>
    <source>
        <strain evidence="2">CAN-66</strain>
        <tissue evidence="2">Leaf</tissue>
    </source>
</reference>
<dbReference type="PANTHER" id="PTHR35770:SF1">
    <property type="entry name" value="U2 SMALL NUCLEAR RIBONUCLEOPROTEIN AUXILIARY FACTOR-LIKE PROTEIN"/>
    <property type="match status" value="1"/>
</dbReference>